<dbReference type="VEuPathDB" id="CryptoDB:Cvel_24013"/>
<feature type="region of interest" description="Disordered" evidence="1">
    <location>
        <begin position="394"/>
        <end position="419"/>
    </location>
</feature>
<evidence type="ECO:0000313" key="3">
    <source>
        <dbReference type="EMBL" id="CUC09808.1"/>
    </source>
</evidence>
<protein>
    <recommendedName>
        <fullName evidence="2">Integrase catalytic domain-containing protein</fullName>
    </recommendedName>
</protein>
<dbReference type="InterPro" id="IPR036397">
    <property type="entry name" value="RNaseH_sf"/>
</dbReference>
<dbReference type="GO" id="GO:0015074">
    <property type="term" value="P:DNA integration"/>
    <property type="evidence" value="ECO:0007669"/>
    <property type="project" value="InterPro"/>
</dbReference>
<dbReference type="InterPro" id="IPR012337">
    <property type="entry name" value="RNaseH-like_sf"/>
</dbReference>
<dbReference type="SUPFAM" id="SSF53098">
    <property type="entry name" value="Ribonuclease H-like"/>
    <property type="match status" value="1"/>
</dbReference>
<dbReference type="PROSITE" id="PS50994">
    <property type="entry name" value="INTEGRASE"/>
    <property type="match status" value="1"/>
</dbReference>
<feature type="domain" description="Integrase catalytic" evidence="2">
    <location>
        <begin position="130"/>
        <end position="312"/>
    </location>
</feature>
<gene>
    <name evidence="3" type="ORF">Cvel_24013.t2.CR1</name>
</gene>
<sequence>MVGIVGVWGGGLHLTDRILLSSRMVVLDTDAIVPPLVGMKFLKAWGVKMDYETLQMRLCLPDGRKCTIKWQEKGSGLLTLPVRPGRASFAVFGKLGGSSLDIQSLTDTATGEEVVVPREVIFGEWKERRRETGACGKKLWAGCIQKETQALDLYFIEGTPIVTIIDECTRWLVAVPVEGEDAATVWKAVRDHWITPFGYPVGLRSCFRTDNGSHFKGVFDLQCRIRGISHEWTPVGHLQSMGILENRHYILDTQITLLRLERDIPEENWQDVLPMAVALVNRMPAAREPYLSAYKRMTGVCQVPASVEEKRRSHEEFKGRRFKESEMVLFRYPLRHYGKVEEEWKLGEVVKVISPTLFRIRPIRERDRGYESYEVDLFVTAIQPMPEELQQELRKPGGVLENKPSAAEKEKEKRKRSDGKKFVIWKDEKMKQLFLGEVKEEKRGRVTVQHYGSYGKKR</sequence>
<organism evidence="3">
    <name type="scientific">Chromera velia CCMP2878</name>
    <dbReference type="NCBI Taxonomy" id="1169474"/>
    <lineage>
        <taxon>Eukaryota</taxon>
        <taxon>Sar</taxon>
        <taxon>Alveolata</taxon>
        <taxon>Colpodellida</taxon>
        <taxon>Chromeraceae</taxon>
        <taxon>Chromera</taxon>
    </lineage>
</organism>
<dbReference type="InterPro" id="IPR001584">
    <property type="entry name" value="Integrase_cat-core"/>
</dbReference>
<dbReference type="EMBL" id="CDMZ01001710">
    <property type="protein sequence ID" value="CUC09808.1"/>
    <property type="molecule type" value="Genomic_DNA"/>
</dbReference>
<name>A0A0K6S8H7_9ALVE</name>
<proteinExistence type="predicted"/>
<dbReference type="Gene3D" id="3.30.420.10">
    <property type="entry name" value="Ribonuclease H-like superfamily/Ribonuclease H"/>
    <property type="match status" value="1"/>
</dbReference>
<dbReference type="PhylomeDB" id="A0A0K6S8H7"/>
<reference evidence="3" key="1">
    <citation type="submission" date="2014-11" db="EMBL/GenBank/DDBJ databases">
        <title>Molecular phylogeny of cliff fern family Woodsiaceae with morphological implications.</title>
        <authorList>
            <person name="Shao Y.-Z."/>
            <person name="Wei R."/>
            <person name="Zhang X.-C."/>
        </authorList>
    </citation>
    <scope>NUCLEOTIDE SEQUENCE</scope>
</reference>
<dbReference type="AlphaFoldDB" id="A0A0K6S8H7"/>
<evidence type="ECO:0000256" key="1">
    <source>
        <dbReference type="SAM" id="MobiDB-lite"/>
    </source>
</evidence>
<accession>A0A0K6S8H7</accession>
<evidence type="ECO:0000259" key="2">
    <source>
        <dbReference type="PROSITE" id="PS50994"/>
    </source>
</evidence>
<dbReference type="GO" id="GO:0003676">
    <property type="term" value="F:nucleic acid binding"/>
    <property type="evidence" value="ECO:0007669"/>
    <property type="project" value="InterPro"/>
</dbReference>